<dbReference type="PANTHER" id="PTHR11945">
    <property type="entry name" value="MADS BOX PROTEIN"/>
    <property type="match status" value="1"/>
</dbReference>
<evidence type="ECO:0000256" key="6">
    <source>
        <dbReference type="SAM" id="Coils"/>
    </source>
</evidence>
<evidence type="ECO:0000259" key="8">
    <source>
        <dbReference type="PROSITE" id="PS50066"/>
    </source>
</evidence>
<organism evidence="9 10">
    <name type="scientific">Carex littledalei</name>
    <dbReference type="NCBI Taxonomy" id="544730"/>
    <lineage>
        <taxon>Eukaryota</taxon>
        <taxon>Viridiplantae</taxon>
        <taxon>Streptophyta</taxon>
        <taxon>Embryophyta</taxon>
        <taxon>Tracheophyta</taxon>
        <taxon>Spermatophyta</taxon>
        <taxon>Magnoliopsida</taxon>
        <taxon>Liliopsida</taxon>
        <taxon>Poales</taxon>
        <taxon>Cyperaceae</taxon>
        <taxon>Cyperoideae</taxon>
        <taxon>Cariceae</taxon>
        <taxon>Carex</taxon>
        <taxon>Carex subgen. Euthyceras</taxon>
    </lineage>
</organism>
<evidence type="ECO:0000313" key="9">
    <source>
        <dbReference type="EMBL" id="KAF3339215.1"/>
    </source>
</evidence>
<feature type="region of interest" description="Disordered" evidence="7">
    <location>
        <begin position="1"/>
        <end position="23"/>
    </location>
</feature>
<dbReference type="OrthoDB" id="655606at2759"/>
<sequence>MENGSGSSNNQNQNEKKGGKRKIPMELIGNKNYRQVCFSKRRKGLFKKAEELSVLCGVNVKIVAFSPAGKPYFYTSPNCGSSSTLDHLFPTSTDGQTGTDHEGDASEIEIPNTISVLSQQASELRARLEASKRKNEILKAAIRKVTSEESVWRADLANADLARLFKLKSDLEQIRDVAFKPVP</sequence>
<dbReference type="Pfam" id="PF00319">
    <property type="entry name" value="SRF-TF"/>
    <property type="match status" value="1"/>
</dbReference>
<dbReference type="SMART" id="SM00432">
    <property type="entry name" value="MADS"/>
    <property type="match status" value="1"/>
</dbReference>
<dbReference type="InterPro" id="IPR036879">
    <property type="entry name" value="TF_MADSbox_sf"/>
</dbReference>
<dbReference type="GO" id="GO:0005634">
    <property type="term" value="C:nucleus"/>
    <property type="evidence" value="ECO:0007669"/>
    <property type="project" value="UniProtKB-SubCell"/>
</dbReference>
<keyword evidence="4" id="KW-0804">Transcription</keyword>
<protein>
    <submittedName>
        <fullName evidence="9">Agamous-like MADS-box protein AGL62</fullName>
    </submittedName>
</protein>
<feature type="coiled-coil region" evidence="6">
    <location>
        <begin position="114"/>
        <end position="148"/>
    </location>
</feature>
<proteinExistence type="predicted"/>
<comment type="subcellular location">
    <subcellularLocation>
        <location evidence="1">Nucleus</location>
    </subcellularLocation>
</comment>
<feature type="domain" description="MADS-box" evidence="8">
    <location>
        <begin position="18"/>
        <end position="78"/>
    </location>
</feature>
<dbReference type="PRINTS" id="PR00404">
    <property type="entry name" value="MADSDOMAIN"/>
</dbReference>
<evidence type="ECO:0000256" key="7">
    <source>
        <dbReference type="SAM" id="MobiDB-lite"/>
    </source>
</evidence>
<gene>
    <name evidence="9" type="ORF">FCM35_KLT16686</name>
</gene>
<evidence type="ECO:0000256" key="4">
    <source>
        <dbReference type="ARBA" id="ARBA00023163"/>
    </source>
</evidence>
<evidence type="ECO:0000313" key="10">
    <source>
        <dbReference type="Proteomes" id="UP000623129"/>
    </source>
</evidence>
<dbReference type="Gene3D" id="3.40.1810.10">
    <property type="entry name" value="Transcription factor, MADS-box"/>
    <property type="match status" value="1"/>
</dbReference>
<evidence type="ECO:0000256" key="5">
    <source>
        <dbReference type="ARBA" id="ARBA00023242"/>
    </source>
</evidence>
<dbReference type="AlphaFoldDB" id="A0A833QZH1"/>
<evidence type="ECO:0000256" key="3">
    <source>
        <dbReference type="ARBA" id="ARBA00023125"/>
    </source>
</evidence>
<keyword evidence="3" id="KW-0238">DNA-binding</keyword>
<dbReference type="PROSITE" id="PS50066">
    <property type="entry name" value="MADS_BOX_2"/>
    <property type="match status" value="1"/>
</dbReference>
<dbReference type="GO" id="GO:0046983">
    <property type="term" value="F:protein dimerization activity"/>
    <property type="evidence" value="ECO:0007669"/>
    <property type="project" value="InterPro"/>
</dbReference>
<dbReference type="GO" id="GO:0000978">
    <property type="term" value="F:RNA polymerase II cis-regulatory region sequence-specific DNA binding"/>
    <property type="evidence" value="ECO:0007669"/>
    <property type="project" value="TreeGrafter"/>
</dbReference>
<name>A0A833QZH1_9POAL</name>
<reference evidence="9" key="1">
    <citation type="submission" date="2020-01" db="EMBL/GenBank/DDBJ databases">
        <title>Genome sequence of Kobresia littledalei, the first chromosome-level genome in the family Cyperaceae.</title>
        <authorList>
            <person name="Qu G."/>
        </authorList>
    </citation>
    <scope>NUCLEOTIDE SEQUENCE</scope>
    <source>
        <strain evidence="9">C.B.Clarke</strain>
        <tissue evidence="9">Leaf</tissue>
    </source>
</reference>
<dbReference type="EMBL" id="SWLB01000004">
    <property type="protein sequence ID" value="KAF3339215.1"/>
    <property type="molecule type" value="Genomic_DNA"/>
</dbReference>
<dbReference type="GO" id="GO:0000981">
    <property type="term" value="F:DNA-binding transcription factor activity, RNA polymerase II-specific"/>
    <property type="evidence" value="ECO:0007669"/>
    <property type="project" value="TreeGrafter"/>
</dbReference>
<evidence type="ECO:0000256" key="1">
    <source>
        <dbReference type="ARBA" id="ARBA00004123"/>
    </source>
</evidence>
<keyword evidence="2" id="KW-0805">Transcription regulation</keyword>
<accession>A0A833QZH1</accession>
<comment type="caution">
    <text evidence="9">The sequence shown here is derived from an EMBL/GenBank/DDBJ whole genome shotgun (WGS) entry which is preliminary data.</text>
</comment>
<evidence type="ECO:0000256" key="2">
    <source>
        <dbReference type="ARBA" id="ARBA00023015"/>
    </source>
</evidence>
<feature type="compositionally biased region" description="Low complexity" evidence="7">
    <location>
        <begin position="1"/>
        <end position="13"/>
    </location>
</feature>
<keyword evidence="6" id="KW-0175">Coiled coil</keyword>
<keyword evidence="5" id="KW-0539">Nucleus</keyword>
<keyword evidence="10" id="KW-1185">Reference proteome</keyword>
<dbReference type="PANTHER" id="PTHR11945:SF629">
    <property type="entry name" value="OS02G0164450 PROTEIN"/>
    <property type="match status" value="1"/>
</dbReference>
<dbReference type="InterPro" id="IPR002100">
    <property type="entry name" value="TF_MADSbox"/>
</dbReference>
<dbReference type="Proteomes" id="UP000623129">
    <property type="component" value="Unassembled WGS sequence"/>
</dbReference>
<dbReference type="SUPFAM" id="SSF55455">
    <property type="entry name" value="SRF-like"/>
    <property type="match status" value="1"/>
</dbReference>
<dbReference type="CDD" id="cd00120">
    <property type="entry name" value="MADS"/>
    <property type="match status" value="1"/>
</dbReference>